<dbReference type="InterPro" id="IPR021029">
    <property type="entry name" value="DNA_pol_III_tau_dom-5"/>
</dbReference>
<evidence type="ECO:0000313" key="15">
    <source>
        <dbReference type="Proteomes" id="UP000288395"/>
    </source>
</evidence>
<dbReference type="SUPFAM" id="SSF48019">
    <property type="entry name" value="post-AAA+ oligomerization domain-like"/>
    <property type="match status" value="1"/>
</dbReference>
<evidence type="ECO:0000259" key="13">
    <source>
        <dbReference type="SMART" id="SM00382"/>
    </source>
</evidence>
<evidence type="ECO:0000256" key="3">
    <source>
        <dbReference type="ARBA" id="ARBA00022695"/>
    </source>
</evidence>
<dbReference type="GO" id="GO:0009360">
    <property type="term" value="C:DNA polymerase III complex"/>
    <property type="evidence" value="ECO:0007669"/>
    <property type="project" value="InterPro"/>
</dbReference>
<dbReference type="EC" id="2.7.7.7" evidence="11"/>
<dbReference type="NCBIfam" id="NF004046">
    <property type="entry name" value="PRK05563.1"/>
    <property type="match status" value="1"/>
</dbReference>
<dbReference type="SUPFAM" id="SSF52540">
    <property type="entry name" value="P-loop containing nucleoside triphosphate hydrolases"/>
    <property type="match status" value="1"/>
</dbReference>
<evidence type="ECO:0000256" key="7">
    <source>
        <dbReference type="ARBA" id="ARBA00022833"/>
    </source>
</evidence>
<feature type="compositionally biased region" description="Basic and acidic residues" evidence="12">
    <location>
        <begin position="385"/>
        <end position="400"/>
    </location>
</feature>
<dbReference type="Gene3D" id="1.20.272.10">
    <property type="match status" value="1"/>
</dbReference>
<dbReference type="GO" id="GO:0005524">
    <property type="term" value="F:ATP binding"/>
    <property type="evidence" value="ECO:0007669"/>
    <property type="project" value="UniProtKB-KW"/>
</dbReference>
<comment type="function">
    <text evidence="11">DNA polymerase III is a complex, multichain enzyme responsible for most of the replicative synthesis in bacteria. This DNA polymerase also exhibits 3' to 5' exonuclease activity.</text>
</comment>
<protein>
    <recommendedName>
        <fullName evidence="11">DNA polymerase III subunit gamma/tau</fullName>
        <ecNumber evidence="11">2.7.7.7</ecNumber>
    </recommendedName>
</protein>
<feature type="region of interest" description="Disordered" evidence="12">
    <location>
        <begin position="365"/>
        <end position="649"/>
    </location>
</feature>
<dbReference type="Pfam" id="PF22608">
    <property type="entry name" value="DNAX_ATPase_lid"/>
    <property type="match status" value="1"/>
</dbReference>
<evidence type="ECO:0000256" key="4">
    <source>
        <dbReference type="ARBA" id="ARBA00022705"/>
    </source>
</evidence>
<dbReference type="Gene3D" id="1.10.8.60">
    <property type="match status" value="1"/>
</dbReference>
<evidence type="ECO:0000256" key="11">
    <source>
        <dbReference type="RuleBase" id="RU364063"/>
    </source>
</evidence>
<dbReference type="InterPro" id="IPR003593">
    <property type="entry name" value="AAA+_ATPase"/>
</dbReference>
<dbReference type="Pfam" id="PF13177">
    <property type="entry name" value="DNA_pol3_delta2"/>
    <property type="match status" value="1"/>
</dbReference>
<dbReference type="GO" id="GO:0006261">
    <property type="term" value="P:DNA-templated DNA replication"/>
    <property type="evidence" value="ECO:0007669"/>
    <property type="project" value="TreeGrafter"/>
</dbReference>
<comment type="subunit">
    <text evidence="11">DNA polymerase III contains a core (composed of alpha, epsilon and theta chains) that associates with a tau subunit. This core dimerizes to form the POLIII' complex. PolIII' associates with the gamma complex (composed of gamma, delta, delta', psi and chi chains) and with the beta chain to form the complete DNA polymerase III complex.</text>
</comment>
<feature type="compositionally biased region" description="Low complexity" evidence="12">
    <location>
        <begin position="555"/>
        <end position="570"/>
    </location>
</feature>
<dbReference type="NCBIfam" id="TIGR02397">
    <property type="entry name" value="dnaX_nterm"/>
    <property type="match status" value="1"/>
</dbReference>
<evidence type="ECO:0000256" key="1">
    <source>
        <dbReference type="ARBA" id="ARBA00006360"/>
    </source>
</evidence>
<feature type="compositionally biased region" description="Polar residues" evidence="12">
    <location>
        <begin position="634"/>
        <end position="645"/>
    </location>
</feature>
<keyword evidence="7" id="KW-0862">Zinc</keyword>
<dbReference type="Gene3D" id="3.40.50.300">
    <property type="entry name" value="P-loop containing nucleotide triphosphate hydrolases"/>
    <property type="match status" value="1"/>
</dbReference>
<dbReference type="FunFam" id="1.20.272.10:FF:000003">
    <property type="entry name" value="DNA polymerase III subunit gamma/tau"/>
    <property type="match status" value="1"/>
</dbReference>
<feature type="compositionally biased region" description="Basic and acidic residues" evidence="12">
    <location>
        <begin position="587"/>
        <end position="601"/>
    </location>
</feature>
<evidence type="ECO:0000256" key="8">
    <source>
        <dbReference type="ARBA" id="ARBA00022840"/>
    </source>
</evidence>
<dbReference type="InterPro" id="IPR027417">
    <property type="entry name" value="P-loop_NTPase"/>
</dbReference>
<dbReference type="InterPro" id="IPR045085">
    <property type="entry name" value="HLD_clamp_pol_III_gamma_tau"/>
</dbReference>
<evidence type="ECO:0000256" key="5">
    <source>
        <dbReference type="ARBA" id="ARBA00022723"/>
    </source>
</evidence>
<dbReference type="FunFam" id="1.10.8.60:FF:000013">
    <property type="entry name" value="DNA polymerase III subunit gamma/tau"/>
    <property type="match status" value="1"/>
</dbReference>
<accession>A0A432VSI8</accession>
<keyword evidence="3 11" id="KW-0548">Nucleotidyltransferase</keyword>
<feature type="compositionally biased region" description="Basic and acidic residues" evidence="12">
    <location>
        <begin position="486"/>
        <end position="501"/>
    </location>
</feature>
<feature type="compositionally biased region" description="Low complexity" evidence="12">
    <location>
        <begin position="429"/>
        <end position="444"/>
    </location>
</feature>
<dbReference type="AlphaFoldDB" id="A0A432VSI8"/>
<comment type="caution">
    <text evidence="14">The sequence shown here is derived from an EMBL/GenBank/DDBJ whole genome shotgun (WGS) entry which is preliminary data.</text>
</comment>
<dbReference type="SMART" id="SM00382">
    <property type="entry name" value="AAA"/>
    <property type="match status" value="1"/>
</dbReference>
<keyword evidence="15" id="KW-1185">Reference proteome</keyword>
<dbReference type="InterPro" id="IPR008921">
    <property type="entry name" value="DNA_pol3_clamp-load_cplx_C"/>
</dbReference>
<feature type="compositionally biased region" description="Polar residues" evidence="12">
    <location>
        <begin position="614"/>
        <end position="625"/>
    </location>
</feature>
<organism evidence="14 15">
    <name type="scientific">Aliidiomarina iranensis</name>
    <dbReference type="NCBI Taxonomy" id="1434071"/>
    <lineage>
        <taxon>Bacteria</taxon>
        <taxon>Pseudomonadati</taxon>
        <taxon>Pseudomonadota</taxon>
        <taxon>Gammaproteobacteria</taxon>
        <taxon>Alteromonadales</taxon>
        <taxon>Idiomarinaceae</taxon>
        <taxon>Aliidiomarina</taxon>
    </lineage>
</organism>
<keyword evidence="2 11" id="KW-0808">Transferase</keyword>
<dbReference type="OrthoDB" id="9810148at2"/>
<comment type="similarity">
    <text evidence="1 11">Belongs to the DnaX/STICHEL family.</text>
</comment>
<dbReference type="CDD" id="cd18137">
    <property type="entry name" value="HLD_clamp_pol_III_gamma_tau"/>
    <property type="match status" value="1"/>
</dbReference>
<dbReference type="PANTHER" id="PTHR11669">
    <property type="entry name" value="REPLICATION FACTOR C / DNA POLYMERASE III GAMMA-TAU SUBUNIT"/>
    <property type="match status" value="1"/>
</dbReference>
<dbReference type="GO" id="GO:0003677">
    <property type="term" value="F:DNA binding"/>
    <property type="evidence" value="ECO:0007669"/>
    <property type="project" value="InterPro"/>
</dbReference>
<dbReference type="PANTHER" id="PTHR11669:SF0">
    <property type="entry name" value="PROTEIN STICHEL-LIKE 2"/>
    <property type="match status" value="1"/>
</dbReference>
<dbReference type="GO" id="GO:0046872">
    <property type="term" value="F:metal ion binding"/>
    <property type="evidence" value="ECO:0007669"/>
    <property type="project" value="UniProtKB-KW"/>
</dbReference>
<dbReference type="EMBL" id="PIPJ01000008">
    <property type="protein sequence ID" value="RUO19340.1"/>
    <property type="molecule type" value="Genomic_DNA"/>
</dbReference>
<evidence type="ECO:0000313" key="14">
    <source>
        <dbReference type="EMBL" id="RUO19340.1"/>
    </source>
</evidence>
<feature type="compositionally biased region" description="Low complexity" evidence="12">
    <location>
        <begin position="527"/>
        <end position="543"/>
    </location>
</feature>
<keyword evidence="5" id="KW-0479">Metal-binding</keyword>
<keyword evidence="9 11" id="KW-0239">DNA-directed DNA polymerase</keyword>
<dbReference type="InterPro" id="IPR022754">
    <property type="entry name" value="DNA_pol_III_gamma-3"/>
</dbReference>
<dbReference type="RefSeq" id="WP_126767973.1">
    <property type="nucleotide sequence ID" value="NZ_PIPJ01000008.1"/>
</dbReference>
<dbReference type="Proteomes" id="UP000288395">
    <property type="component" value="Unassembled WGS sequence"/>
</dbReference>
<keyword evidence="8 11" id="KW-0067">ATP-binding</keyword>
<evidence type="ECO:0000256" key="2">
    <source>
        <dbReference type="ARBA" id="ARBA00022679"/>
    </source>
</evidence>
<dbReference type="InterPro" id="IPR050238">
    <property type="entry name" value="DNA_Rep/Repair_Clamp_Loader"/>
</dbReference>
<feature type="compositionally biased region" description="Low complexity" evidence="12">
    <location>
        <begin position="468"/>
        <end position="485"/>
    </location>
</feature>
<dbReference type="Pfam" id="PF12170">
    <property type="entry name" value="DNA_pol3_tau_5"/>
    <property type="match status" value="1"/>
</dbReference>
<reference evidence="15" key="1">
    <citation type="journal article" date="2018" name="Front. Microbiol.">
        <title>Genome-Based Analysis Reveals the Taxonomy and Diversity of the Family Idiomarinaceae.</title>
        <authorList>
            <person name="Liu Y."/>
            <person name="Lai Q."/>
            <person name="Shao Z."/>
        </authorList>
    </citation>
    <scope>NUCLEOTIDE SEQUENCE [LARGE SCALE GENOMIC DNA]</scope>
    <source>
        <strain evidence="15">GBPy7</strain>
    </source>
</reference>
<keyword evidence="4 11" id="KW-0235">DNA replication</keyword>
<sequence length="778" mass="83719">MSYQVLARKWRPRNFGEVVGQQHVLQALTNALTHQRLHHAYLLTGTRGVGKTTIARILSRSLNCATGITPTPCGECSACIDIEAGRFVDLMEIDAASRTKVEDTREILENVQYRPTSGRYKVYLIDEVHMLSRHSFNALLKTLEEPPPHVVFVLATTDPDKLPVTVLSRCLQFSLRALTRDEISGQLEHILKAENIPFEPAALALLARSASGSMRDALSLTDQAIAQGNQQVSEQEVARMLGRIDNHNLLALLGDITDGKVDQVLNGLRNLVDKVPDIAGVLAELQGLLHQLALVQVAPNMLDPELHEQEQEMLALAKKIAPTAVQVYYRMVLEGRRELAYAPDAFSGVEMTLLRLLAFRPAGEAPTTVGKPPQGEKPLAQEQEPSAKEQEPSARGKEPSAPEEPSAQQEPSAPEKANSAPEKAKPAPEEATSAPAESTFTASTHFAADDEVPGFIEEDDEDYQSLHAEQAQIEAQASAQQMAHASLKESTSEGAASDKADSSVAGSAETTTETGHAETHSEPQAGASANTTSSSDLSSLLATRQRLAAKRKESSGSQPAQAKPASSAAKVESPKVESPKPAEGVEIETREQANSESRGLDNTRAASGAGAQATVEQGPNQASRQANEHAAVQHSGQNSQQTPTPAATGAEKITAAAQVDEWAAIIEKMNVVGRTRQVLLHAVLQQEPNRLILEVDAAQQALLSGHMDASIKHELGKIMNVERLQIKTGSPERTPFKIQQEIDAKLLQDAQARVAAHPGIQQLQKTFAAEVTDVSILH</sequence>
<dbReference type="FunFam" id="3.40.50.300:FF:000014">
    <property type="entry name" value="DNA polymerase III subunit gamma/tau"/>
    <property type="match status" value="1"/>
</dbReference>
<dbReference type="Pfam" id="PF12169">
    <property type="entry name" value="DNA_pol3_gamma3"/>
    <property type="match status" value="1"/>
</dbReference>
<dbReference type="InterPro" id="IPR038249">
    <property type="entry name" value="PolIII_tau_V_sf"/>
</dbReference>
<evidence type="ECO:0000256" key="12">
    <source>
        <dbReference type="SAM" id="MobiDB-lite"/>
    </source>
</evidence>
<evidence type="ECO:0000256" key="10">
    <source>
        <dbReference type="ARBA" id="ARBA00049244"/>
    </source>
</evidence>
<dbReference type="CDD" id="cd00009">
    <property type="entry name" value="AAA"/>
    <property type="match status" value="1"/>
</dbReference>
<evidence type="ECO:0000256" key="9">
    <source>
        <dbReference type="ARBA" id="ARBA00022932"/>
    </source>
</evidence>
<dbReference type="GO" id="GO:0003887">
    <property type="term" value="F:DNA-directed DNA polymerase activity"/>
    <property type="evidence" value="ECO:0007669"/>
    <property type="project" value="UniProtKB-KW"/>
</dbReference>
<dbReference type="InterPro" id="IPR012763">
    <property type="entry name" value="DNA_pol_III_sug/sutau_N"/>
</dbReference>
<feature type="compositionally biased region" description="Acidic residues" evidence="12">
    <location>
        <begin position="449"/>
        <end position="463"/>
    </location>
</feature>
<gene>
    <name evidence="11" type="primary">dnaX</name>
    <name evidence="14" type="ORF">CWE08_10220</name>
</gene>
<name>A0A432VSI8_9GAMM</name>
<proteinExistence type="inferred from homology"/>
<comment type="catalytic activity">
    <reaction evidence="10 11">
        <text>DNA(n) + a 2'-deoxyribonucleoside 5'-triphosphate = DNA(n+1) + diphosphate</text>
        <dbReference type="Rhea" id="RHEA:22508"/>
        <dbReference type="Rhea" id="RHEA-COMP:17339"/>
        <dbReference type="Rhea" id="RHEA-COMP:17340"/>
        <dbReference type="ChEBI" id="CHEBI:33019"/>
        <dbReference type="ChEBI" id="CHEBI:61560"/>
        <dbReference type="ChEBI" id="CHEBI:173112"/>
        <dbReference type="EC" id="2.7.7.7"/>
    </reaction>
</comment>
<keyword evidence="6 11" id="KW-0547">Nucleotide-binding</keyword>
<dbReference type="Gene3D" id="3.30.300.150">
    <property type="entry name" value="DNA polymerase III, tau subunit, domain V"/>
    <property type="match status" value="1"/>
</dbReference>
<evidence type="ECO:0000256" key="6">
    <source>
        <dbReference type="ARBA" id="ARBA00022741"/>
    </source>
</evidence>
<feature type="domain" description="AAA+ ATPase" evidence="13">
    <location>
        <begin position="37"/>
        <end position="194"/>
    </location>
</feature>
<dbReference type="NCBIfam" id="NF005942">
    <property type="entry name" value="PRK07994.1"/>
    <property type="match status" value="1"/>
</dbReference>